<dbReference type="AlphaFoldDB" id="A0A9I9EKV1"/>
<protein>
    <submittedName>
        <fullName evidence="1">Uncharacterized protein</fullName>
    </submittedName>
</protein>
<sequence>MPGVWVEVLGARDPKIERLMTNTEQREETVGGPLFTPGREN</sequence>
<dbReference type="Gramene" id="MELO3C034803.2.1">
    <property type="protein sequence ID" value="MELO3C034803.2.1"/>
    <property type="gene ID" value="MELO3C034803.2"/>
</dbReference>
<name>A0A9I9EKV1_CUCME</name>
<organism evidence="1">
    <name type="scientific">Cucumis melo</name>
    <name type="common">Muskmelon</name>
    <dbReference type="NCBI Taxonomy" id="3656"/>
    <lineage>
        <taxon>Eukaryota</taxon>
        <taxon>Viridiplantae</taxon>
        <taxon>Streptophyta</taxon>
        <taxon>Embryophyta</taxon>
        <taxon>Tracheophyta</taxon>
        <taxon>Spermatophyta</taxon>
        <taxon>Magnoliopsida</taxon>
        <taxon>eudicotyledons</taxon>
        <taxon>Gunneridae</taxon>
        <taxon>Pentapetalae</taxon>
        <taxon>rosids</taxon>
        <taxon>fabids</taxon>
        <taxon>Cucurbitales</taxon>
        <taxon>Cucurbitaceae</taxon>
        <taxon>Benincaseae</taxon>
        <taxon>Cucumis</taxon>
    </lineage>
</organism>
<evidence type="ECO:0000313" key="1">
    <source>
        <dbReference type="EnsemblPlants" id="MELO3C034803.2.1"/>
    </source>
</evidence>
<reference evidence="1" key="1">
    <citation type="submission" date="2023-03" db="UniProtKB">
        <authorList>
            <consortium name="EnsemblPlants"/>
        </authorList>
    </citation>
    <scope>IDENTIFICATION</scope>
</reference>
<proteinExistence type="predicted"/>
<accession>A0A9I9EKV1</accession>
<dbReference type="EnsemblPlants" id="MELO3C034803.2.1">
    <property type="protein sequence ID" value="MELO3C034803.2.1"/>
    <property type="gene ID" value="MELO3C034803.2"/>
</dbReference>